<dbReference type="RefSeq" id="XP_068368700.1">
    <property type="nucleotide sequence ID" value="XM_068490985.1"/>
</dbReference>
<dbReference type="GeneID" id="94825689"/>
<comment type="caution">
    <text evidence="2">The sequence shown here is derived from an EMBL/GenBank/DDBJ whole genome shotgun (WGS) entry which is preliminary data.</text>
</comment>
<keyword evidence="3" id="KW-1185">Reference proteome</keyword>
<protein>
    <recommendedName>
        <fullName evidence="4">Man1/Src1 C-terminal domain-containing protein</fullName>
    </recommendedName>
</protein>
<feature type="transmembrane region" description="Helical" evidence="1">
    <location>
        <begin position="229"/>
        <end position="246"/>
    </location>
</feature>
<keyword evidence="1" id="KW-0812">Transmembrane</keyword>
<reference evidence="2" key="1">
    <citation type="submission" date="2016-10" db="EMBL/GenBank/DDBJ databases">
        <authorList>
            <person name="Benchimol M."/>
            <person name="Almeida L.G."/>
            <person name="Vasconcelos A.T."/>
            <person name="Perreira-Neves A."/>
            <person name="Rosa I.A."/>
            <person name="Tasca T."/>
            <person name="Bogo M.R."/>
            <person name="de Souza W."/>
        </authorList>
    </citation>
    <scope>NUCLEOTIDE SEQUENCE [LARGE SCALE GENOMIC DNA]</scope>
    <source>
        <strain evidence="2">K</strain>
    </source>
</reference>
<name>A0A1J4L0T6_9EUKA</name>
<evidence type="ECO:0000313" key="2">
    <source>
        <dbReference type="EMBL" id="OHT15564.1"/>
    </source>
</evidence>
<gene>
    <name evidence="2" type="ORF">TRFO_02911</name>
</gene>
<keyword evidence="1" id="KW-1133">Transmembrane helix</keyword>
<evidence type="ECO:0000313" key="3">
    <source>
        <dbReference type="Proteomes" id="UP000179807"/>
    </source>
</evidence>
<dbReference type="OrthoDB" id="10479680at2759"/>
<evidence type="ECO:0000256" key="1">
    <source>
        <dbReference type="SAM" id="Phobius"/>
    </source>
</evidence>
<organism evidence="2 3">
    <name type="scientific">Tritrichomonas foetus</name>
    <dbReference type="NCBI Taxonomy" id="1144522"/>
    <lineage>
        <taxon>Eukaryota</taxon>
        <taxon>Metamonada</taxon>
        <taxon>Parabasalia</taxon>
        <taxon>Tritrichomonadida</taxon>
        <taxon>Tritrichomonadidae</taxon>
        <taxon>Tritrichomonas</taxon>
    </lineage>
</organism>
<sequence length="328" mass="37812">MNPRGLHAHWDDLYANTRPQLFQMLRELEVPSFPTATNDELIAIIESRLDPKDSNKKAIARQIYTTLSYKQRTQQSFMLPRIIAVTFVLFLVYLIASFFTAPLPYCSDTITTKCRQCPDNANCARKKAKCGEDSFLSAVGCRKKSSQRLYTAAGHIAKYIAQRDGDCINDYPRLTLEEFTNMFPSFQPSIFQNETGFGIKIEDNYIFALKPKVPKICKVINAIDNNPNIIGPIIIGLCVLLFYYLYKRRHQNRIDKAKELAQEAHKILATTDQQIFMYDMKVQLRAKFSAIDSIWKYIVSFIEEDSHVLVGVVGARHEVYWKWVHNEC</sequence>
<evidence type="ECO:0008006" key="4">
    <source>
        <dbReference type="Google" id="ProtNLM"/>
    </source>
</evidence>
<proteinExistence type="predicted"/>
<dbReference type="EMBL" id="MLAK01000217">
    <property type="protein sequence ID" value="OHT15564.1"/>
    <property type="molecule type" value="Genomic_DNA"/>
</dbReference>
<dbReference type="AlphaFoldDB" id="A0A1J4L0T6"/>
<feature type="transmembrane region" description="Helical" evidence="1">
    <location>
        <begin position="82"/>
        <end position="105"/>
    </location>
</feature>
<keyword evidence="1" id="KW-0472">Membrane</keyword>
<dbReference type="VEuPathDB" id="TrichDB:TRFO_02911"/>
<dbReference type="Proteomes" id="UP000179807">
    <property type="component" value="Unassembled WGS sequence"/>
</dbReference>
<accession>A0A1J4L0T6</accession>